<keyword evidence="1" id="KW-0472">Membrane</keyword>
<keyword evidence="1" id="KW-0812">Transmembrane</keyword>
<protein>
    <submittedName>
        <fullName evidence="2">Uncharacterized protein</fullName>
    </submittedName>
</protein>
<name>A0A0C5BUW1_9ARCH</name>
<gene>
    <name evidence="2" type="ORF">NPIRD3C_0787</name>
</gene>
<keyword evidence="3" id="KW-1185">Reference proteome</keyword>
<dbReference type="OrthoDB" id="2798at2157"/>
<evidence type="ECO:0000313" key="2">
    <source>
        <dbReference type="EMBL" id="AJM91999.1"/>
    </source>
</evidence>
<dbReference type="GeneID" id="41599952"/>
<reference evidence="2 3" key="2">
    <citation type="journal article" date="2016" name="ISME J.">
        <title>Physiological and genomic characterization of two novel marine thaumarchaeal strains indicates niche differentiation.</title>
        <authorList>
            <person name="Bayer B."/>
            <person name="Vojvoda J."/>
            <person name="Offre P."/>
            <person name="Alves R.J."/>
            <person name="Elisabeth N.H."/>
            <person name="Garcia J.A."/>
            <person name="Volland J.M."/>
            <person name="Srivastava A."/>
            <person name="Schleper C."/>
            <person name="Herndl G.J."/>
        </authorList>
    </citation>
    <scope>NUCLEOTIDE SEQUENCE [LARGE SCALE GENOMIC DNA]</scope>
    <source>
        <strain evidence="2 3">D3C</strain>
    </source>
</reference>
<sequence>MKTEYGIILVVGILVSAIFGMIVIQPEDIPCWRPLESFTINKMSFSDDSKIFSKIKNLQDSSCYTSPNENQFCYKHPRIDDRGFGISVIYGENRVDGEMHFDPVSKGVDYFTISDMKLLDKDSVLIILEDKNYSYTDINGSKHSIGEFEYSMILEPFDSFISHCHNDEGTIVMMVQYLGVATIDDIDYFVTWHTTAHSEQGIPCKYPDIMQQSLVFDFGEL</sequence>
<keyword evidence="1" id="KW-1133">Transmembrane helix</keyword>
<dbReference type="AlphaFoldDB" id="A0A0C5BUW1"/>
<dbReference type="STRING" id="1582439.NPIRD3C_0787"/>
<evidence type="ECO:0000313" key="3">
    <source>
        <dbReference type="Proteomes" id="UP000032027"/>
    </source>
</evidence>
<evidence type="ECO:0000256" key="1">
    <source>
        <dbReference type="SAM" id="Phobius"/>
    </source>
</evidence>
<proteinExistence type="predicted"/>
<organism evidence="2 3">
    <name type="scientific">Nitrosopumilus piranensis</name>
    <dbReference type="NCBI Taxonomy" id="1582439"/>
    <lineage>
        <taxon>Archaea</taxon>
        <taxon>Nitrososphaerota</taxon>
        <taxon>Nitrososphaeria</taxon>
        <taxon>Nitrosopumilales</taxon>
        <taxon>Nitrosopumilaceae</taxon>
        <taxon>Nitrosopumilus</taxon>
    </lineage>
</organism>
<feature type="transmembrane region" description="Helical" evidence="1">
    <location>
        <begin position="6"/>
        <end position="24"/>
    </location>
</feature>
<reference evidence="3" key="1">
    <citation type="submission" date="2015-02" db="EMBL/GenBank/DDBJ databases">
        <title>Characterization of two novel Thaumarchaeota isolated from the Northern Adriatic Sea.</title>
        <authorList>
            <person name="Bayer B."/>
            <person name="Vojvoda J."/>
            <person name="Offre P."/>
            <person name="Srivastava A."/>
            <person name="Elisabeth N."/>
            <person name="Garcia J.A.L."/>
            <person name="Schleper C."/>
            <person name="Herndl G.J."/>
        </authorList>
    </citation>
    <scope>NUCLEOTIDE SEQUENCE [LARGE SCALE GENOMIC DNA]</scope>
    <source>
        <strain evidence="3">D3C</strain>
    </source>
</reference>
<dbReference type="HOGENOM" id="CLU_1222473_0_0_2"/>
<accession>A0A0C5BUW1</accession>
<reference evidence="2 3" key="3">
    <citation type="journal article" date="2019" name="Int. J. Syst. Evol. Microbiol.">
        <title>Nitrosopumilus adriaticus sp. nov. and Nitrosopumilus piranensis sp. nov., two ammonia-oxidizing archaea from the Adriatic Sea and members of the class Nitrososphaeria.</title>
        <authorList>
            <person name="Bayer B."/>
            <person name="Vojvoda J."/>
            <person name="Reinthaler T."/>
            <person name="Reyes C."/>
            <person name="Pinto M."/>
            <person name="Herndl G.J."/>
        </authorList>
    </citation>
    <scope>NUCLEOTIDE SEQUENCE [LARGE SCALE GENOMIC DNA]</scope>
    <source>
        <strain evidence="2 3">D3C</strain>
    </source>
</reference>
<dbReference type="PATRIC" id="fig|1582439.9.peg.809"/>
<dbReference type="RefSeq" id="WP_148702921.1">
    <property type="nucleotide sequence ID" value="NZ_CP010868.1"/>
</dbReference>
<dbReference type="EMBL" id="CP010868">
    <property type="protein sequence ID" value="AJM91999.1"/>
    <property type="molecule type" value="Genomic_DNA"/>
</dbReference>
<dbReference type="KEGG" id="nid:NPIRD3C_0787"/>
<dbReference type="Proteomes" id="UP000032027">
    <property type="component" value="Chromosome"/>
</dbReference>